<reference evidence="1 3" key="1">
    <citation type="submission" date="2012-06" db="EMBL/GenBank/DDBJ databases">
        <title>Draft genome sequence of Lactobacillus gigeriorum CRBIP 24.85T, isolated from chicken crop.</title>
        <authorList>
            <person name="Cousin S."/>
            <person name="Ma L."/>
            <person name="Creno S."/>
            <person name="Clermont D."/>
            <person name="Loux V."/>
            <person name="Bizet C."/>
            <person name="Bouchier C."/>
        </authorList>
    </citation>
    <scope>NUCLEOTIDE SEQUENCE [LARGE SCALE GENOMIC DNA]</scope>
    <source>
        <strain evidence="3">CRBIP 24.85T</strain>
        <strain evidence="1">Type strain: CRBIP 24.85</strain>
    </source>
</reference>
<evidence type="ECO:0000313" key="2">
    <source>
        <dbReference type="EMBL" id="KRN14885.1"/>
    </source>
</evidence>
<evidence type="ECO:0000313" key="4">
    <source>
        <dbReference type="Proteomes" id="UP000051521"/>
    </source>
</evidence>
<evidence type="ECO:0000313" key="1">
    <source>
        <dbReference type="EMBL" id="CCI87348.1"/>
    </source>
</evidence>
<sequence>MDYQKILEQLANNELEQYEVGLDEAFEFQKALRNFGKRQNITGKAKMGGNIVYSGLGSNH</sequence>
<protein>
    <submittedName>
        <fullName evidence="1">Uncharacterized protein</fullName>
    </submittedName>
</protein>
<name>I7LG73_9LACO</name>
<reference evidence="2 4" key="2">
    <citation type="journal article" date="2015" name="Genome Announc.">
        <title>Expanding the biotechnology potential of lactobacilli through comparative genomics of 213 strains and associated genera.</title>
        <authorList>
            <person name="Sun Z."/>
            <person name="Harris H.M."/>
            <person name="McCann A."/>
            <person name="Guo C."/>
            <person name="Argimon S."/>
            <person name="Zhang W."/>
            <person name="Yang X."/>
            <person name="Jeffery I.B."/>
            <person name="Cooney J.C."/>
            <person name="Kagawa T.F."/>
            <person name="Liu W."/>
            <person name="Song Y."/>
            <person name="Salvetti E."/>
            <person name="Wrobel A."/>
            <person name="Rasinkangas P."/>
            <person name="Parkhill J."/>
            <person name="Rea M.C."/>
            <person name="O'Sullivan O."/>
            <person name="Ritari J."/>
            <person name="Douillard F.P."/>
            <person name="Paul Ross R."/>
            <person name="Yang R."/>
            <person name="Briner A.E."/>
            <person name="Felis G.E."/>
            <person name="de Vos W.M."/>
            <person name="Barrangou R."/>
            <person name="Klaenhammer T.R."/>
            <person name="Caufield P.W."/>
            <person name="Cui Y."/>
            <person name="Zhang H."/>
            <person name="O'Toole P.W."/>
        </authorList>
    </citation>
    <scope>NUCLEOTIDE SEQUENCE [LARGE SCALE GENOMIC DNA]</scope>
    <source>
        <strain evidence="2 4">DSM 23908</strain>
    </source>
</reference>
<dbReference type="EMBL" id="CAKC01000062">
    <property type="protein sequence ID" value="CCI87348.1"/>
    <property type="molecule type" value="Genomic_DNA"/>
</dbReference>
<organism evidence="1 3">
    <name type="scientific">Lactobacillus gigeriorum DSM 23908 = CRBIP 24.85</name>
    <dbReference type="NCBI Taxonomy" id="1423751"/>
    <lineage>
        <taxon>Bacteria</taxon>
        <taxon>Bacillati</taxon>
        <taxon>Bacillota</taxon>
        <taxon>Bacilli</taxon>
        <taxon>Lactobacillales</taxon>
        <taxon>Lactobacillaceae</taxon>
        <taxon>Lactobacillus</taxon>
    </lineage>
</organism>
<dbReference type="PATRIC" id="fig|1423751.3.peg.182"/>
<dbReference type="Proteomes" id="UP000009326">
    <property type="component" value="Unassembled WGS sequence"/>
</dbReference>
<dbReference type="RefSeq" id="WP_008473547.1">
    <property type="nucleotide sequence ID" value="NZ_AYZO01000001.1"/>
</dbReference>
<proteinExistence type="predicted"/>
<comment type="caution">
    <text evidence="1">The sequence shown here is derived from an EMBL/GenBank/DDBJ whole genome shotgun (WGS) entry which is preliminary data.</text>
</comment>
<keyword evidence="4" id="KW-1185">Reference proteome</keyword>
<dbReference type="STRING" id="1423751.FC38_GL000179"/>
<evidence type="ECO:0000313" key="3">
    <source>
        <dbReference type="Proteomes" id="UP000009326"/>
    </source>
</evidence>
<dbReference type="OrthoDB" id="2303846at2"/>
<dbReference type="EMBL" id="AYZO01000001">
    <property type="protein sequence ID" value="KRN14885.1"/>
    <property type="molecule type" value="Genomic_DNA"/>
</dbReference>
<dbReference type="Proteomes" id="UP000051521">
    <property type="component" value="Unassembled WGS sequence"/>
</dbReference>
<accession>I7LG73</accession>
<dbReference type="AlphaFoldDB" id="I7LG73"/>
<gene>
    <name evidence="1" type="ORF">BN52_04080</name>
    <name evidence="2" type="ORF">FC38_GL000179</name>
</gene>